<reference evidence="2 3" key="1">
    <citation type="journal article" date="2019" name="Int. J. Syst. Evol. Microbiol.">
        <title>The Global Catalogue of Microorganisms (GCM) 10K type strain sequencing project: providing services to taxonomists for standard genome sequencing and annotation.</title>
        <authorList>
            <consortium name="The Broad Institute Genomics Platform"/>
            <consortium name="The Broad Institute Genome Sequencing Center for Infectious Disease"/>
            <person name="Wu L."/>
            <person name="Ma J."/>
        </authorList>
    </citation>
    <scope>NUCLEOTIDE SEQUENCE [LARGE SCALE GENOMIC DNA]</scope>
    <source>
        <strain evidence="2 3">JCM 10977</strain>
    </source>
</reference>
<dbReference type="Gene3D" id="1.10.10.10">
    <property type="entry name" value="Winged helix-like DNA-binding domain superfamily/Winged helix DNA-binding domain"/>
    <property type="match status" value="1"/>
</dbReference>
<keyword evidence="3" id="KW-1185">Reference proteome</keyword>
<proteinExistence type="predicted"/>
<dbReference type="InterPro" id="IPR005149">
    <property type="entry name" value="Tscrpt_reg_PadR_N"/>
</dbReference>
<evidence type="ECO:0000313" key="2">
    <source>
        <dbReference type="EMBL" id="GAA0948775.1"/>
    </source>
</evidence>
<sequence length="227" mass="24344">MTGSAFVGGWPGFGRLDCDGFEQLKEELRAAMTGQRGRRGGQQTFGGHPFGGQNPWAMFGGPQWGGGPRGFSRGPKARRGDVRAAILAVLAEQPMNGYQIIQEVAERSGGAWKPSPGSIYPTLQQLEDEGLVTADAATGRRTFTLTDEGRAYVAEHADEVSAPWEAMSAQDDDENGLKPILGQVATAMWQIMAAGSAEQQAKARDALITLRRTLYSILADDDDGDRS</sequence>
<evidence type="ECO:0000259" key="1">
    <source>
        <dbReference type="Pfam" id="PF03551"/>
    </source>
</evidence>
<dbReference type="PANTHER" id="PTHR43252">
    <property type="entry name" value="TRANSCRIPTIONAL REGULATOR YQJI"/>
    <property type="match status" value="1"/>
</dbReference>
<dbReference type="InterPro" id="IPR011991">
    <property type="entry name" value="ArsR-like_HTH"/>
</dbReference>
<dbReference type="SUPFAM" id="SSF46785">
    <property type="entry name" value="Winged helix' DNA-binding domain"/>
    <property type="match status" value="1"/>
</dbReference>
<dbReference type="CDD" id="cd00090">
    <property type="entry name" value="HTH_ARSR"/>
    <property type="match status" value="1"/>
</dbReference>
<evidence type="ECO:0000313" key="3">
    <source>
        <dbReference type="Proteomes" id="UP001500542"/>
    </source>
</evidence>
<name>A0ABN1QXI6_9ACTN</name>
<organism evidence="2 3">
    <name type="scientific">Kribbella koreensis</name>
    <dbReference type="NCBI Taxonomy" id="57909"/>
    <lineage>
        <taxon>Bacteria</taxon>
        <taxon>Bacillati</taxon>
        <taxon>Actinomycetota</taxon>
        <taxon>Actinomycetes</taxon>
        <taxon>Propionibacteriales</taxon>
        <taxon>Kribbellaceae</taxon>
        <taxon>Kribbella</taxon>
    </lineage>
</organism>
<protein>
    <submittedName>
        <fullName evidence="2">PadR family transcriptional regulator</fullName>
    </submittedName>
</protein>
<dbReference type="InterPro" id="IPR036388">
    <property type="entry name" value="WH-like_DNA-bd_sf"/>
</dbReference>
<comment type="caution">
    <text evidence="2">The sequence shown here is derived from an EMBL/GenBank/DDBJ whole genome shotgun (WGS) entry which is preliminary data.</text>
</comment>
<dbReference type="Proteomes" id="UP001500542">
    <property type="component" value="Unassembled WGS sequence"/>
</dbReference>
<dbReference type="EMBL" id="BAAAHK010000011">
    <property type="protein sequence ID" value="GAA0948775.1"/>
    <property type="molecule type" value="Genomic_DNA"/>
</dbReference>
<feature type="domain" description="Transcription regulator PadR N-terminal" evidence="1">
    <location>
        <begin position="86"/>
        <end position="154"/>
    </location>
</feature>
<accession>A0ABN1QXI6</accession>
<gene>
    <name evidence="2" type="ORF">GCM10009554_46760</name>
</gene>
<dbReference type="Pfam" id="PF03551">
    <property type="entry name" value="PadR"/>
    <property type="match status" value="1"/>
</dbReference>
<dbReference type="InterPro" id="IPR036390">
    <property type="entry name" value="WH_DNA-bd_sf"/>
</dbReference>
<dbReference type="PANTHER" id="PTHR43252:SF2">
    <property type="entry name" value="TRANSCRIPTION REGULATOR, PADR-LIKE FAMILY"/>
    <property type="match status" value="1"/>
</dbReference>
<dbReference type="RefSeq" id="WP_343973851.1">
    <property type="nucleotide sequence ID" value="NZ_BAAAHK010000011.1"/>
</dbReference>